<comment type="caution">
    <text evidence="2">The sequence shown here is derived from an EMBL/GenBank/DDBJ whole genome shotgun (WGS) entry which is preliminary data.</text>
</comment>
<accession>A0AAV9X737</accession>
<dbReference type="AlphaFoldDB" id="A0AAV9X737"/>
<keyword evidence="3" id="KW-1185">Reference proteome</keyword>
<name>A0AAV9X737_9PEZI</name>
<evidence type="ECO:0000256" key="1">
    <source>
        <dbReference type="SAM" id="MobiDB-lite"/>
    </source>
</evidence>
<organism evidence="2 3">
    <name type="scientific">Orbilia ellipsospora</name>
    <dbReference type="NCBI Taxonomy" id="2528407"/>
    <lineage>
        <taxon>Eukaryota</taxon>
        <taxon>Fungi</taxon>
        <taxon>Dikarya</taxon>
        <taxon>Ascomycota</taxon>
        <taxon>Pezizomycotina</taxon>
        <taxon>Orbiliomycetes</taxon>
        <taxon>Orbiliales</taxon>
        <taxon>Orbiliaceae</taxon>
        <taxon>Orbilia</taxon>
    </lineage>
</organism>
<gene>
    <name evidence="2" type="ORF">TWF694_003265</name>
</gene>
<sequence length="121" mass="13498">MDFPVAANKHDLAIPVYVITLAAVKACLNAIPVSHSLTHLGLLLLASCWAIERVRFWKSFNCKVTVATNHLPWLILGTALKKKRKGKEKMLQRSREASLPQYSGQGLPISIQGKRGPRSYY</sequence>
<evidence type="ECO:0000313" key="2">
    <source>
        <dbReference type="EMBL" id="KAK6532103.1"/>
    </source>
</evidence>
<reference evidence="2 3" key="1">
    <citation type="submission" date="2019-10" db="EMBL/GenBank/DDBJ databases">
        <authorList>
            <person name="Palmer J.M."/>
        </authorList>
    </citation>
    <scope>NUCLEOTIDE SEQUENCE [LARGE SCALE GENOMIC DNA]</scope>
    <source>
        <strain evidence="2 3">TWF694</strain>
    </source>
</reference>
<protein>
    <submittedName>
        <fullName evidence="2">Uncharacterized protein</fullName>
    </submittedName>
</protein>
<feature type="region of interest" description="Disordered" evidence="1">
    <location>
        <begin position="83"/>
        <end position="121"/>
    </location>
</feature>
<evidence type="ECO:0000313" key="3">
    <source>
        <dbReference type="Proteomes" id="UP001365542"/>
    </source>
</evidence>
<dbReference type="Proteomes" id="UP001365542">
    <property type="component" value="Unassembled WGS sequence"/>
</dbReference>
<proteinExistence type="predicted"/>
<dbReference type="EMBL" id="JAVHJO010000012">
    <property type="protein sequence ID" value="KAK6532103.1"/>
    <property type="molecule type" value="Genomic_DNA"/>
</dbReference>